<evidence type="ECO:0000313" key="1">
    <source>
        <dbReference type="EMBL" id="NWE77694.1"/>
    </source>
</evidence>
<protein>
    <submittedName>
        <fullName evidence="1">Uncharacterized protein</fullName>
    </submittedName>
</protein>
<accession>A0A7Y8K6V9</accession>
<comment type="caution">
    <text evidence="1">The sequence shown here is derived from an EMBL/GenBank/DDBJ whole genome shotgun (WGS) entry which is preliminary data.</text>
</comment>
<sequence length="71" mass="8263">MAALQMIGEPALPIKQGVVKLKAQFRTNQDVYYAPLRQTFFDVVRMEQRTIPYDKFRQIQTSNHVFASKMA</sequence>
<dbReference type="Proteomes" id="UP000537188">
    <property type="component" value="Unassembled WGS sequence"/>
</dbReference>
<reference evidence="1 2" key="1">
    <citation type="submission" date="2020-04" db="EMBL/GenBank/DDBJ databases">
        <title>Molecular characterization of pseudomonads from Agaricus bisporus reveal novel blotch 2 pathogens in Western Europe.</title>
        <authorList>
            <person name="Taparia T."/>
            <person name="Krijger M."/>
            <person name="Haynes E."/>
            <person name="Elpinstone J.G."/>
            <person name="Noble R."/>
            <person name="Van Der Wolf J."/>
        </authorList>
    </citation>
    <scope>NUCLEOTIDE SEQUENCE [LARGE SCALE GENOMIC DNA]</scope>
    <source>
        <strain evidence="1 2">IPO3781</strain>
    </source>
</reference>
<organism evidence="1 2">
    <name type="scientific">Pseudomonas yamanorum</name>
    <dbReference type="NCBI Taxonomy" id="515393"/>
    <lineage>
        <taxon>Bacteria</taxon>
        <taxon>Pseudomonadati</taxon>
        <taxon>Pseudomonadota</taxon>
        <taxon>Gammaproteobacteria</taxon>
        <taxon>Pseudomonadales</taxon>
        <taxon>Pseudomonadaceae</taxon>
        <taxon>Pseudomonas</taxon>
    </lineage>
</organism>
<gene>
    <name evidence="1" type="ORF">HX828_19170</name>
</gene>
<dbReference type="RefSeq" id="WP_177114994.1">
    <property type="nucleotide sequence ID" value="NZ_JACARF010000023.1"/>
</dbReference>
<dbReference type="EMBL" id="JACARF010000023">
    <property type="protein sequence ID" value="NWE77694.1"/>
    <property type="molecule type" value="Genomic_DNA"/>
</dbReference>
<evidence type="ECO:0000313" key="2">
    <source>
        <dbReference type="Proteomes" id="UP000537188"/>
    </source>
</evidence>
<proteinExistence type="predicted"/>
<name>A0A7Y8K6V9_9PSED</name>
<dbReference type="AlphaFoldDB" id="A0A7Y8K6V9"/>